<dbReference type="OrthoDB" id="9793561at2"/>
<feature type="compositionally biased region" description="Pro residues" evidence="1">
    <location>
        <begin position="25"/>
        <end position="39"/>
    </location>
</feature>
<dbReference type="RefSeq" id="WP_146569755.1">
    <property type="nucleotide sequence ID" value="NZ_CP042306.1"/>
</dbReference>
<keyword evidence="4" id="KW-1185">Reference proteome</keyword>
<sequence>MRFSHISLGVLALALATPAFADPTPAGPADPAAPVPAEPAPAAVADDTAPPPAITVSGGATLVSDYRFRGISQTNLQPAIQGSITVTHASGFYATVWSSSTSGYVTFSGTGSQEIDLIAGYKKTTGGFTLDAGVLYYLYPRSRPAGDRSSANFFEPYADVAYTIGPVTAKVTVNYAPSQKALALDQGQSGLLKKNDNVYLAGDLSASIPNTPLGLSAHLGHTWGPSWLSLGNEYTDWGLGATATWKNLTLGVSYVDTSGVFLLANGKNAARSGVVVSLGASF</sequence>
<gene>
    <name evidence="3" type="ORF">FPZ24_03595</name>
</gene>
<dbReference type="KEGG" id="spai:FPZ24_03595"/>
<feature type="signal peptide" evidence="2">
    <location>
        <begin position="1"/>
        <end position="21"/>
    </location>
</feature>
<organism evidence="3 4">
    <name type="scientific">Sphingomonas panacisoli</name>
    <dbReference type="NCBI Taxonomy" id="1813879"/>
    <lineage>
        <taxon>Bacteria</taxon>
        <taxon>Pseudomonadati</taxon>
        <taxon>Pseudomonadota</taxon>
        <taxon>Alphaproteobacteria</taxon>
        <taxon>Sphingomonadales</taxon>
        <taxon>Sphingomonadaceae</taxon>
        <taxon>Sphingomonas</taxon>
    </lineage>
</organism>
<dbReference type="Proteomes" id="UP000315673">
    <property type="component" value="Chromosome"/>
</dbReference>
<dbReference type="Pfam" id="PF09694">
    <property type="entry name" value="Gcw_chp"/>
    <property type="match status" value="1"/>
</dbReference>
<dbReference type="NCBIfam" id="TIGR02001">
    <property type="entry name" value="gcw_chp"/>
    <property type="match status" value="1"/>
</dbReference>
<proteinExistence type="predicted"/>
<evidence type="ECO:0000313" key="3">
    <source>
        <dbReference type="EMBL" id="QDZ06671.1"/>
    </source>
</evidence>
<evidence type="ECO:0000313" key="4">
    <source>
        <dbReference type="Proteomes" id="UP000315673"/>
    </source>
</evidence>
<dbReference type="EMBL" id="CP042306">
    <property type="protein sequence ID" value="QDZ06671.1"/>
    <property type="molecule type" value="Genomic_DNA"/>
</dbReference>
<feature type="region of interest" description="Disordered" evidence="1">
    <location>
        <begin position="24"/>
        <end position="50"/>
    </location>
</feature>
<keyword evidence="2" id="KW-0732">Signal</keyword>
<name>A0A5B8LF19_9SPHN</name>
<protein>
    <submittedName>
        <fullName evidence="3">Uncharacterized protein</fullName>
    </submittedName>
</protein>
<evidence type="ECO:0000256" key="1">
    <source>
        <dbReference type="SAM" id="MobiDB-lite"/>
    </source>
</evidence>
<evidence type="ECO:0000256" key="2">
    <source>
        <dbReference type="SAM" id="SignalP"/>
    </source>
</evidence>
<dbReference type="AlphaFoldDB" id="A0A5B8LF19"/>
<reference evidence="3 4" key="1">
    <citation type="submission" date="2019-07" db="EMBL/GenBank/DDBJ databases">
        <title>Full genome sequence of Sphingomonas sp. 4R-6-7(HKS19).</title>
        <authorList>
            <person name="Im W.-T."/>
        </authorList>
    </citation>
    <scope>NUCLEOTIDE SEQUENCE [LARGE SCALE GENOMIC DNA]</scope>
    <source>
        <strain evidence="3 4">HKS19</strain>
    </source>
</reference>
<dbReference type="InterPro" id="IPR010239">
    <property type="entry name" value="CHP02001"/>
</dbReference>
<accession>A0A5B8LF19</accession>
<feature type="chain" id="PRO_5023107451" evidence="2">
    <location>
        <begin position="22"/>
        <end position="282"/>
    </location>
</feature>